<feature type="domain" description="Ketoreductase" evidence="1">
    <location>
        <begin position="6"/>
        <end position="147"/>
    </location>
</feature>
<dbReference type="PANTHER" id="PTHR48079">
    <property type="entry name" value="PROTEIN YEEZ"/>
    <property type="match status" value="1"/>
</dbReference>
<dbReference type="PANTHER" id="PTHR48079:SF6">
    <property type="entry name" value="NAD(P)-BINDING DOMAIN-CONTAINING PROTEIN-RELATED"/>
    <property type="match status" value="1"/>
</dbReference>
<dbReference type="Proteomes" id="UP000241206">
    <property type="component" value="Unassembled WGS sequence"/>
</dbReference>
<organism evidence="2 3">
    <name type="scientific">Edaphosphingomonas fennica</name>
    <dbReference type="NCBI Taxonomy" id="114404"/>
    <lineage>
        <taxon>Bacteria</taxon>
        <taxon>Pseudomonadati</taxon>
        <taxon>Pseudomonadota</taxon>
        <taxon>Alphaproteobacteria</taxon>
        <taxon>Sphingomonadales</taxon>
        <taxon>Rhizorhabdaceae</taxon>
        <taxon>Edaphosphingomonas</taxon>
    </lineage>
</organism>
<accession>A0A2T4HMF8</accession>
<dbReference type="InterPro" id="IPR057326">
    <property type="entry name" value="KR_dom"/>
</dbReference>
<sequence>MSDARAPIAITGGTGFVGGHVLRIAAERSVAVRALTRRAQPPAPGVEWVAGTLGDRDALARLCDGARAVIHIAGVINAPDRAAFAAGNIAGTEAMLAAAQAAGAARFIHVSSLAAREPDLSDYGWSKAESEKPVAASALAWTIVRPPAVYGPGDREMLEMFRMAARGFVALPPAGCLSVIEASDLARLLFDLVDAPEAAGHIYEPDDGVAGGWSHRDFALALGNAVGRPVRTIALPASLLRLGALADGLVRGKAAKLTPDRVRYFCHPDWVCGPHARPPATIWRPLVETPAGLKATAQSYRAAGWL</sequence>
<dbReference type="InterPro" id="IPR036291">
    <property type="entry name" value="NAD(P)-bd_dom_sf"/>
</dbReference>
<gene>
    <name evidence="2" type="ORF">CV103_18380</name>
</gene>
<dbReference type="InterPro" id="IPR016040">
    <property type="entry name" value="NAD(P)-bd_dom"/>
</dbReference>
<dbReference type="Gene3D" id="3.40.50.720">
    <property type="entry name" value="NAD(P)-binding Rossmann-like Domain"/>
    <property type="match status" value="1"/>
</dbReference>
<dbReference type="SUPFAM" id="SSF51735">
    <property type="entry name" value="NAD(P)-binding Rossmann-fold domains"/>
    <property type="match status" value="1"/>
</dbReference>
<comment type="caution">
    <text evidence="2">The sequence shown here is derived from an EMBL/GenBank/DDBJ whole genome shotgun (WGS) entry which is preliminary data.</text>
</comment>
<dbReference type="GO" id="GO:0005737">
    <property type="term" value="C:cytoplasm"/>
    <property type="evidence" value="ECO:0007669"/>
    <property type="project" value="TreeGrafter"/>
</dbReference>
<protein>
    <submittedName>
        <fullName evidence="2">Epimerase</fullName>
    </submittedName>
</protein>
<name>A0A2T4HMF8_9SPHN</name>
<keyword evidence="3" id="KW-1185">Reference proteome</keyword>
<evidence type="ECO:0000313" key="3">
    <source>
        <dbReference type="Proteomes" id="UP000241206"/>
    </source>
</evidence>
<dbReference type="AlphaFoldDB" id="A0A2T4HMF8"/>
<evidence type="ECO:0000313" key="2">
    <source>
        <dbReference type="EMBL" id="PTD17001.1"/>
    </source>
</evidence>
<dbReference type="SMART" id="SM00822">
    <property type="entry name" value="PKS_KR"/>
    <property type="match status" value="1"/>
</dbReference>
<reference evidence="2 3" key="1">
    <citation type="submission" date="2017-11" db="EMBL/GenBank/DDBJ databases">
        <title>Sphingomonas oleivorans sp. nov., isolated from oil-contaminated soil.</title>
        <authorList>
            <person name="Wang L."/>
            <person name="Chen L."/>
        </authorList>
    </citation>
    <scope>NUCLEOTIDE SEQUENCE [LARGE SCALE GENOMIC DNA]</scope>
    <source>
        <strain evidence="2 3">K101</strain>
    </source>
</reference>
<dbReference type="Pfam" id="PF13460">
    <property type="entry name" value="NAD_binding_10"/>
    <property type="match status" value="1"/>
</dbReference>
<dbReference type="RefSeq" id="WP_107395760.1">
    <property type="nucleotide sequence ID" value="NZ_PHHF01000076.1"/>
</dbReference>
<dbReference type="InterPro" id="IPR051783">
    <property type="entry name" value="NAD(P)-dependent_oxidoreduct"/>
</dbReference>
<proteinExistence type="predicted"/>
<dbReference type="GO" id="GO:0004029">
    <property type="term" value="F:aldehyde dehydrogenase (NAD+) activity"/>
    <property type="evidence" value="ECO:0007669"/>
    <property type="project" value="TreeGrafter"/>
</dbReference>
<dbReference type="EMBL" id="PHHF01000076">
    <property type="protein sequence ID" value="PTD17001.1"/>
    <property type="molecule type" value="Genomic_DNA"/>
</dbReference>
<evidence type="ECO:0000259" key="1">
    <source>
        <dbReference type="SMART" id="SM00822"/>
    </source>
</evidence>